<name>A0A6J4H0U2_9ACTN</name>
<feature type="transmembrane region" description="Helical" evidence="1">
    <location>
        <begin position="86"/>
        <end position="105"/>
    </location>
</feature>
<organism evidence="3">
    <name type="scientific">uncultured Acidimicrobiales bacterium</name>
    <dbReference type="NCBI Taxonomy" id="310071"/>
    <lineage>
        <taxon>Bacteria</taxon>
        <taxon>Bacillati</taxon>
        <taxon>Actinomycetota</taxon>
        <taxon>Acidimicrobiia</taxon>
        <taxon>Acidimicrobiales</taxon>
        <taxon>environmental samples</taxon>
    </lineage>
</organism>
<feature type="chain" id="PRO_5026782201" description="Glycosyltransferase RgtA/B/C/D-like domain-containing protein" evidence="2">
    <location>
        <begin position="18"/>
        <end position="608"/>
    </location>
</feature>
<dbReference type="AlphaFoldDB" id="A0A6J4H0U2"/>
<keyword evidence="1" id="KW-1133">Transmembrane helix</keyword>
<reference evidence="3" key="1">
    <citation type="submission" date="2020-02" db="EMBL/GenBank/DDBJ databases">
        <authorList>
            <person name="Meier V. D."/>
        </authorList>
    </citation>
    <scope>NUCLEOTIDE SEQUENCE</scope>
    <source>
        <strain evidence="3">AVDCRST_MAG50</strain>
    </source>
</reference>
<keyword evidence="1" id="KW-0472">Membrane</keyword>
<feature type="transmembrane region" description="Helical" evidence="1">
    <location>
        <begin position="292"/>
        <end position="316"/>
    </location>
</feature>
<dbReference type="EMBL" id="CADCTF010000008">
    <property type="protein sequence ID" value="CAA9211908.1"/>
    <property type="molecule type" value="Genomic_DNA"/>
</dbReference>
<accession>A0A6J4H0U2</accession>
<proteinExistence type="predicted"/>
<feature type="transmembrane region" description="Helical" evidence="1">
    <location>
        <begin position="389"/>
        <end position="408"/>
    </location>
</feature>
<feature type="transmembrane region" description="Helical" evidence="1">
    <location>
        <begin position="328"/>
        <end position="346"/>
    </location>
</feature>
<evidence type="ECO:0000313" key="3">
    <source>
        <dbReference type="EMBL" id="CAA9211908.1"/>
    </source>
</evidence>
<evidence type="ECO:0000256" key="2">
    <source>
        <dbReference type="SAM" id="SignalP"/>
    </source>
</evidence>
<sequence>MLVVVLSLVAISPIAQSAMHLWGEWRPTGDTAVIALRARDVGTAHTPLLGMPTTLSATIGKQAHHLGPMEFFLLAPAARLGGDNRLWPTVAITALNIAAAVGLIATARSLGGSGAAALAAGGTMLLLGTLKGEAVVDPWNPYAALLPLAVTPVLLAADLHGRRWALPLAAATATFVAQAHVALVSVVVGMGLVWVGIRARRLLAGVRRERALSDRWRARRWSLVSAAAVTAVLWLPVAIEQVVHWPGNIWLVVGGAQASGPSLGLSRAGYVAANALAGPPPWWWWGRDVDELINRSGVGLFVRLALVLLLAAAIATATRRRAPAVGQLVAMAGGGLVLGVLAVSRVPEQSALSLHNYLWSWPLAITVWCAAVAGAGRLLAGRVPRSVPLLRVGSVVVLLGLLTAVGTWPPRVVVGRRAMSAIGPLSDDLRTTLEPGAYRLEWDDSLGYDGWTLSTGLLFAHEDAEATLLTGPDRSASVGPHRVADEGPIRGVLSVVIGRRPPEAPRPGGRTVASYTPDPGAIARVEAAERIALDRARRTEVTLVDGTTVHPDDLPGVIESGQYGTWADLGFLSPAPPPQVIQRLQEAQGNAVNHVKVFVYPPEAVAGG</sequence>
<keyword evidence="1" id="KW-0812">Transmembrane</keyword>
<keyword evidence="2" id="KW-0732">Signal</keyword>
<feature type="transmembrane region" description="Helical" evidence="1">
    <location>
        <begin position="358"/>
        <end position="380"/>
    </location>
</feature>
<gene>
    <name evidence="3" type="ORF">AVDCRST_MAG50-59</name>
</gene>
<feature type="transmembrane region" description="Helical" evidence="1">
    <location>
        <begin position="112"/>
        <end position="130"/>
    </location>
</feature>
<feature type="transmembrane region" description="Helical" evidence="1">
    <location>
        <begin position="218"/>
        <end position="239"/>
    </location>
</feature>
<feature type="transmembrane region" description="Helical" evidence="1">
    <location>
        <begin position="164"/>
        <end position="197"/>
    </location>
</feature>
<evidence type="ECO:0008006" key="4">
    <source>
        <dbReference type="Google" id="ProtNLM"/>
    </source>
</evidence>
<evidence type="ECO:0000256" key="1">
    <source>
        <dbReference type="SAM" id="Phobius"/>
    </source>
</evidence>
<feature type="signal peptide" evidence="2">
    <location>
        <begin position="1"/>
        <end position="17"/>
    </location>
</feature>
<protein>
    <recommendedName>
        <fullName evidence="4">Glycosyltransferase RgtA/B/C/D-like domain-containing protein</fullName>
    </recommendedName>
</protein>